<feature type="transmembrane region" description="Helical" evidence="1">
    <location>
        <begin position="73"/>
        <end position="95"/>
    </location>
</feature>
<feature type="transmembrane region" description="Helical" evidence="1">
    <location>
        <begin position="107"/>
        <end position="123"/>
    </location>
</feature>
<protein>
    <submittedName>
        <fullName evidence="2">Uncharacterized protein</fullName>
    </submittedName>
</protein>
<evidence type="ECO:0000313" key="2">
    <source>
        <dbReference type="EMBL" id="EMA42710.1"/>
    </source>
</evidence>
<keyword evidence="1" id="KW-0472">Membrane</keyword>
<feature type="transmembrane region" description="Helical" evidence="1">
    <location>
        <begin position="41"/>
        <end position="61"/>
    </location>
</feature>
<dbReference type="Pfam" id="PF25949">
    <property type="entry name" value="DUF7987"/>
    <property type="match status" value="1"/>
</dbReference>
<evidence type="ECO:0000256" key="1">
    <source>
        <dbReference type="SAM" id="Phobius"/>
    </source>
</evidence>
<evidence type="ECO:0000313" key="3">
    <source>
        <dbReference type="Proteomes" id="UP000011669"/>
    </source>
</evidence>
<gene>
    <name evidence="2" type="ORF">C449_16248</name>
</gene>
<name>M0ME68_9EURY</name>
<organism evidence="2 3">
    <name type="scientific">Halococcus saccharolyticus DSM 5350</name>
    <dbReference type="NCBI Taxonomy" id="1227455"/>
    <lineage>
        <taxon>Archaea</taxon>
        <taxon>Methanobacteriati</taxon>
        <taxon>Methanobacteriota</taxon>
        <taxon>Stenosarchaea group</taxon>
        <taxon>Halobacteria</taxon>
        <taxon>Halobacteriales</taxon>
        <taxon>Halococcaceae</taxon>
        <taxon>Halococcus</taxon>
    </lineage>
</organism>
<comment type="caution">
    <text evidence="2">The sequence shown here is derived from an EMBL/GenBank/DDBJ whole genome shotgun (WGS) entry which is preliminary data.</text>
</comment>
<accession>M0ME68</accession>
<dbReference type="STRING" id="1227455.C449_16248"/>
<feature type="transmembrane region" description="Helical" evidence="1">
    <location>
        <begin position="12"/>
        <end position="35"/>
    </location>
</feature>
<dbReference type="InParanoid" id="M0ME68"/>
<dbReference type="RefSeq" id="WP_006079107.1">
    <property type="nucleotide sequence ID" value="NZ_AOMD01000033.1"/>
</dbReference>
<keyword evidence="1" id="KW-0812">Transmembrane</keyword>
<dbReference type="Proteomes" id="UP000011669">
    <property type="component" value="Unassembled WGS sequence"/>
</dbReference>
<dbReference type="OrthoDB" id="383227at2157"/>
<keyword evidence="3" id="KW-1185">Reference proteome</keyword>
<dbReference type="AlphaFoldDB" id="M0ME68"/>
<proteinExistence type="predicted"/>
<dbReference type="PATRIC" id="fig|1227455.4.peg.3308"/>
<reference evidence="2 3" key="1">
    <citation type="journal article" date="2014" name="PLoS Genet.">
        <title>Phylogenetically driven sequencing of extremely halophilic archaea reveals strategies for static and dynamic osmo-response.</title>
        <authorList>
            <person name="Becker E.A."/>
            <person name="Seitzer P.M."/>
            <person name="Tritt A."/>
            <person name="Larsen D."/>
            <person name="Krusor M."/>
            <person name="Yao A.I."/>
            <person name="Wu D."/>
            <person name="Madern D."/>
            <person name="Eisen J.A."/>
            <person name="Darling A.E."/>
            <person name="Facciotti M.T."/>
        </authorList>
    </citation>
    <scope>NUCLEOTIDE SEQUENCE [LARGE SCALE GENOMIC DNA]</scope>
    <source>
        <strain evidence="2 3">DSM 5350</strain>
    </source>
</reference>
<dbReference type="EMBL" id="AOMD01000033">
    <property type="protein sequence ID" value="EMA42710.1"/>
    <property type="molecule type" value="Genomic_DNA"/>
</dbReference>
<dbReference type="InterPro" id="IPR058293">
    <property type="entry name" value="DUF7987"/>
</dbReference>
<sequence length="125" mass="12623">MSDNDSSSRLGSGSISSSTVVTLTGSVLGVAGAYITQTWAGGSFLAFGALLGVGVGVPTLYREWDIRFSLGRAFGWAIVASAIAYGFYAVVFVALTRLGVSSGLGDGLAGGATVALGIAFSLYRN</sequence>
<keyword evidence="1" id="KW-1133">Transmembrane helix</keyword>